<evidence type="ECO:0000313" key="1">
    <source>
        <dbReference type="EMBL" id="MBK9719258.1"/>
    </source>
</evidence>
<dbReference type="AlphaFoldDB" id="A0A9D7SCG0"/>
<proteinExistence type="predicted"/>
<comment type="caution">
    <text evidence="1">The sequence shown here is derived from an EMBL/GenBank/DDBJ whole genome shotgun (WGS) entry which is preliminary data.</text>
</comment>
<protein>
    <submittedName>
        <fullName evidence="1">Uncharacterized protein</fullName>
    </submittedName>
</protein>
<dbReference type="EMBL" id="JADKFW010000017">
    <property type="protein sequence ID" value="MBK9719258.1"/>
    <property type="molecule type" value="Genomic_DNA"/>
</dbReference>
<evidence type="ECO:0000313" key="2">
    <source>
        <dbReference type="Proteomes" id="UP000808349"/>
    </source>
</evidence>
<reference evidence="1 2" key="1">
    <citation type="submission" date="2020-10" db="EMBL/GenBank/DDBJ databases">
        <title>Connecting structure to function with the recovery of over 1000 high-quality activated sludge metagenome-assembled genomes encoding full-length rRNA genes using long-read sequencing.</title>
        <authorList>
            <person name="Singleton C.M."/>
            <person name="Petriglieri F."/>
            <person name="Kristensen J.M."/>
            <person name="Kirkegaard R.H."/>
            <person name="Michaelsen T.Y."/>
            <person name="Andersen M.H."/>
            <person name="Karst S.M."/>
            <person name="Dueholm M.S."/>
            <person name="Nielsen P.H."/>
            <person name="Albertsen M."/>
        </authorList>
    </citation>
    <scope>NUCLEOTIDE SEQUENCE [LARGE SCALE GENOMIC DNA]</scope>
    <source>
        <strain evidence="1">Ribe_18-Q3-R11-54_BAT3C.373</strain>
    </source>
</reference>
<dbReference type="Proteomes" id="UP000808349">
    <property type="component" value="Unassembled WGS sequence"/>
</dbReference>
<name>A0A9D7SCG0_9BACT</name>
<sequence length="87" mass="10216">MKKEFYGNISICNKTLDALTFSFNQILYIGSIILQADYNIKPIRYACQSFDIKPKDNSTWDVRRKTENEINNFDNLHLNPDITVLLR</sequence>
<gene>
    <name evidence="1" type="ORF">IPO85_17415</name>
</gene>
<organism evidence="1 2">
    <name type="scientific">Candidatus Defluviibacterium haderslevense</name>
    <dbReference type="NCBI Taxonomy" id="2981993"/>
    <lineage>
        <taxon>Bacteria</taxon>
        <taxon>Pseudomonadati</taxon>
        <taxon>Bacteroidota</taxon>
        <taxon>Saprospiria</taxon>
        <taxon>Saprospirales</taxon>
        <taxon>Saprospiraceae</taxon>
        <taxon>Candidatus Defluviibacterium</taxon>
    </lineage>
</organism>
<accession>A0A9D7SCG0</accession>